<accession>A0A6J4NBT7</accession>
<organism evidence="2">
    <name type="scientific">uncultured Propionibacteriaceae bacterium</name>
    <dbReference type="NCBI Taxonomy" id="257457"/>
    <lineage>
        <taxon>Bacteria</taxon>
        <taxon>Bacillati</taxon>
        <taxon>Actinomycetota</taxon>
        <taxon>Actinomycetes</taxon>
        <taxon>Propionibacteriales</taxon>
        <taxon>Propionibacteriaceae</taxon>
        <taxon>environmental samples</taxon>
    </lineage>
</organism>
<evidence type="ECO:0000256" key="1">
    <source>
        <dbReference type="SAM" id="MobiDB-lite"/>
    </source>
</evidence>
<protein>
    <submittedName>
        <fullName evidence="2">Uncharacterized protein</fullName>
    </submittedName>
</protein>
<feature type="compositionally biased region" description="Basic and acidic residues" evidence="1">
    <location>
        <begin position="20"/>
        <end position="37"/>
    </location>
</feature>
<reference evidence="2" key="1">
    <citation type="submission" date="2020-02" db="EMBL/GenBank/DDBJ databases">
        <authorList>
            <person name="Meier V. D."/>
        </authorList>
    </citation>
    <scope>NUCLEOTIDE SEQUENCE</scope>
    <source>
        <strain evidence="2">AVDCRST_MAG75</strain>
    </source>
</reference>
<dbReference type="AlphaFoldDB" id="A0A6J4NBT7"/>
<feature type="region of interest" description="Disordered" evidence="1">
    <location>
        <begin position="1"/>
        <end position="37"/>
    </location>
</feature>
<gene>
    <name evidence="2" type="ORF">AVDCRST_MAG75-1131</name>
</gene>
<sequence length="37" mass="4050">MASGGTYRDVPGTAALHQEVVGRERGHLEVVQQRSEE</sequence>
<proteinExistence type="predicted"/>
<dbReference type="EMBL" id="CADCUO010000067">
    <property type="protein sequence ID" value="CAA9383468.1"/>
    <property type="molecule type" value="Genomic_DNA"/>
</dbReference>
<evidence type="ECO:0000313" key="2">
    <source>
        <dbReference type="EMBL" id="CAA9383468.1"/>
    </source>
</evidence>
<name>A0A6J4NBT7_9ACTN</name>